<dbReference type="Pfam" id="PF00156">
    <property type="entry name" value="Pribosyltran"/>
    <property type="match status" value="1"/>
</dbReference>
<dbReference type="RefSeq" id="WP_252619556.1">
    <property type="nucleotide sequence ID" value="NZ_CP099490.1"/>
</dbReference>
<dbReference type="EMBL" id="CP099490">
    <property type="protein sequence ID" value="USQ75284.1"/>
    <property type="molecule type" value="Genomic_DNA"/>
</dbReference>
<feature type="domain" description="Phosphoribosyltransferase" evidence="2">
    <location>
        <begin position="198"/>
        <end position="244"/>
    </location>
</feature>
<evidence type="ECO:0000313" key="3">
    <source>
        <dbReference type="EMBL" id="USQ75284.1"/>
    </source>
</evidence>
<comment type="similarity">
    <text evidence="1">Belongs to the ComF/GntX family.</text>
</comment>
<dbReference type="InterPro" id="IPR000836">
    <property type="entry name" value="PRTase_dom"/>
</dbReference>
<dbReference type="InterPro" id="IPR029057">
    <property type="entry name" value="PRTase-like"/>
</dbReference>
<reference evidence="3" key="1">
    <citation type="submission" date="2022-06" db="EMBL/GenBank/DDBJ databases">
        <title>Ornithinimicrobium JY.X270.</title>
        <authorList>
            <person name="Huang Y."/>
        </authorList>
    </citation>
    <scope>NUCLEOTIDE SEQUENCE</scope>
    <source>
        <strain evidence="3">JY.X270</strain>
    </source>
</reference>
<sequence length="254" mass="26042">MPTLTTTARAAVSALGDLVLPVRCGGCDEPGVPWCRRCAAALAAAPGPTPWSPTPAPVGMPPVWTLLAYDGPVRAALVNWKDNGRRDLVRVLAPPLTEALLAALLAPAAGDGGAGLVGSHAAAPVVVPAPSGRSNVRRRGDRPLHLLTRRCLDPLPASERPRVVDALRLRRAVADQAGLDSLGRASNLRGAMALRPAVSSLVVGARCVVVDDVVTTGATLAEAARVLRSGGAAEVVAVTVAATRRHPAALRSSR</sequence>
<gene>
    <name evidence="3" type="ORF">NF557_11695</name>
</gene>
<keyword evidence="4" id="KW-1185">Reference proteome</keyword>
<proteinExistence type="inferred from homology"/>
<dbReference type="Gene3D" id="3.40.50.2020">
    <property type="match status" value="1"/>
</dbReference>
<dbReference type="InterPro" id="IPR051910">
    <property type="entry name" value="ComF/GntX_DNA_util-trans"/>
</dbReference>
<dbReference type="PANTHER" id="PTHR47505">
    <property type="entry name" value="DNA UTILIZATION PROTEIN YHGH"/>
    <property type="match status" value="1"/>
</dbReference>
<dbReference type="PANTHER" id="PTHR47505:SF1">
    <property type="entry name" value="DNA UTILIZATION PROTEIN YHGH"/>
    <property type="match status" value="1"/>
</dbReference>
<evidence type="ECO:0000313" key="4">
    <source>
        <dbReference type="Proteomes" id="UP001056535"/>
    </source>
</evidence>
<dbReference type="Proteomes" id="UP001056535">
    <property type="component" value="Chromosome"/>
</dbReference>
<accession>A0ABY4YF42</accession>
<protein>
    <submittedName>
        <fullName evidence="3">ComF family protein</fullName>
    </submittedName>
</protein>
<organism evidence="3 4">
    <name type="scientific">Ornithinimicrobium cryptoxanthini</name>
    <dbReference type="NCBI Taxonomy" id="2934161"/>
    <lineage>
        <taxon>Bacteria</taxon>
        <taxon>Bacillati</taxon>
        <taxon>Actinomycetota</taxon>
        <taxon>Actinomycetes</taxon>
        <taxon>Micrococcales</taxon>
        <taxon>Ornithinimicrobiaceae</taxon>
        <taxon>Ornithinimicrobium</taxon>
    </lineage>
</organism>
<dbReference type="SUPFAM" id="SSF53271">
    <property type="entry name" value="PRTase-like"/>
    <property type="match status" value="1"/>
</dbReference>
<evidence type="ECO:0000256" key="1">
    <source>
        <dbReference type="ARBA" id="ARBA00008007"/>
    </source>
</evidence>
<evidence type="ECO:0000259" key="2">
    <source>
        <dbReference type="Pfam" id="PF00156"/>
    </source>
</evidence>
<name>A0ABY4YF42_9MICO</name>